<dbReference type="Gene3D" id="1.10.101.10">
    <property type="entry name" value="PGBD-like superfamily/PGBD"/>
    <property type="match status" value="1"/>
</dbReference>
<dbReference type="InterPro" id="IPR039561">
    <property type="entry name" value="Peptidase_M15C"/>
</dbReference>
<accession>A0A076G858</accession>
<dbReference type="EMBL" id="KM083128">
    <property type="protein sequence ID" value="AII28174.1"/>
    <property type="molecule type" value="Genomic_DNA"/>
</dbReference>
<dbReference type="GeneID" id="23680193"/>
<keyword evidence="4" id="KW-1185">Reference proteome</keyword>
<dbReference type="Pfam" id="PF13539">
    <property type="entry name" value="Peptidase_M15_4"/>
    <property type="match status" value="1"/>
</dbReference>
<evidence type="ECO:0000313" key="4">
    <source>
        <dbReference type="Proteomes" id="UP000028659"/>
    </source>
</evidence>
<dbReference type="Gene3D" id="3.30.1380.10">
    <property type="match status" value="1"/>
</dbReference>
<sequence>MITENGWPSCGPELLDRSPIPGTSIVIPLQRGIPSRIMKAFAADFHAYVESLYNARGGTDEGGWTPTNSVATSNHLGGTAMDLNWSDHPMGKAYDGYTQAEITAVRELLAFYEGMIFWGNDWNSPKDSMHFQMGYNTYNNQAKCNDFIKRKIRADGFSTFRRGGTGGGTTPAPTPIENIYAQLGDNNDRVRSLQQFMNDNFGGYSKLDVDGDFGPLTEKVIMEFQRRVQVAADGIVGPVTLAKLVEHGYVPLGAITTPPPAPAGFTYPSHEEMVKQLWEQAFGPQAKGWPALLGKVDDGSRGKYVVEAIADLHKAAS</sequence>
<dbReference type="InterPro" id="IPR002477">
    <property type="entry name" value="Peptidoglycan-bd-like"/>
</dbReference>
<evidence type="ECO:0000259" key="2">
    <source>
        <dbReference type="Pfam" id="PF13539"/>
    </source>
</evidence>
<dbReference type="Pfam" id="PF01471">
    <property type="entry name" value="PG_binding_1"/>
    <property type="match status" value="1"/>
</dbReference>
<dbReference type="InterPro" id="IPR036365">
    <property type="entry name" value="PGBD-like_sf"/>
</dbReference>
<dbReference type="KEGG" id="vg:23680193"/>
<dbReference type="GO" id="GO:0008233">
    <property type="term" value="F:peptidase activity"/>
    <property type="evidence" value="ECO:0007669"/>
    <property type="project" value="InterPro"/>
</dbReference>
<protein>
    <submittedName>
        <fullName evidence="3">Lysin A</fullName>
    </submittedName>
</protein>
<dbReference type="Proteomes" id="UP000028659">
    <property type="component" value="Genome"/>
</dbReference>
<feature type="domain" description="Peptidoglycan binding-like" evidence="1">
    <location>
        <begin position="187"/>
        <end position="244"/>
    </location>
</feature>
<name>A0A076G858_9CAUD</name>
<dbReference type="SUPFAM" id="SSF55166">
    <property type="entry name" value="Hedgehog/DD-peptidase"/>
    <property type="match status" value="1"/>
</dbReference>
<dbReference type="InterPro" id="IPR009045">
    <property type="entry name" value="Zn_M74/Hedgehog-like"/>
</dbReference>
<reference evidence="3 4" key="1">
    <citation type="submission" date="2014-07" db="EMBL/GenBank/DDBJ databases">
        <authorList>
            <person name="Simmons-Yager K."/>
            <person name="Taylor B.J."/>
            <person name="Thorniley A.J."/>
            <person name="Dasenko M.A."/>
            <person name="Denver D.R."/>
            <person name="Garcia-Ruiz H."/>
            <person name="Hoyer J.S."/>
            <person name="Jogdeo S."/>
            <person name="Sullivan C.M."/>
            <person name="Peterson M.R."/>
            <person name="Rowley E.R."/>
            <person name="Schnitzler C.E."/>
            <person name="Vining K.J."/>
            <person name="Almabruk K.H."/>
            <person name="Banawas S."/>
            <person name="Beatty C."/>
            <person name="Bullock C.J."/>
            <person name="Cappellazzi J.E."/>
            <person name="Chagani S.E."/>
            <person name="Chatterjee P."/>
            <person name="Cram E.D."/>
            <person name="Elorriaga M.E.S.T.E.F.A."/>
            <person name="Esser M."/>
            <person name="Fellows E.J."/>
            <person name="Garcia G.R."/>
            <person name="Gullaba J.M."/>
            <person name="Kinsley M.A."/>
            <person name="Luo F."/>
            <person name="Mcginnis M."/>
            <person name="Paquette C.E."/>
            <person name="Reddekopp R.L."/>
            <person name="Rosen K.L."/>
            <person name="Sahlfeld L.M."/>
            <person name="Vondras A.M."/>
            <person name="Wang J.X."/>
            <person name="Weiss E.S."/>
            <person name="Wernick R."/>
            <person name="Abuelizz H.A."/>
            <person name="Amaro Y."/>
            <person name="Archer C.L."/>
            <person name="Basu A."/>
            <person name="Bellinger M.R."/>
            <person name="Johnson S.F."/>
            <person name="Kitchen S.A."/>
            <person name="Li M."/>
            <person name="Morey-Castro K.E."/>
            <person name="Lavalleur H.J."/>
            <person name="Rangel L.J."/>
            <person name="Ree J.F."/>
            <person name="Shay S.D."/>
            <person name="Sheng Y."/>
            <person name="Smyth J.C."/>
            <person name="Stamm E.A."/>
            <person name="Taylor C.R."/>
            <person name="Vining O.B."/>
            <person name="Wanzeck K.M."/>
            <person name="Watson G."/>
            <person name="Bruck A.J."/>
            <person name="Anders K.R."/>
            <person name="Braun M.A."/>
            <person name="Delesalle V.A."/>
            <person name="Hughes L.E."/>
            <person name="Ware V.C."/>
            <person name="Bradley K.W."/>
            <person name="Barker L.P."/>
            <person name="Asai D.J."/>
            <person name="Bowman C.A."/>
            <person name="Russell D.A."/>
            <person name="Pope W.H."/>
            <person name="Jacobs-Sera D."/>
            <person name="Hendrix R.W."/>
            <person name="Hatfull G.F."/>
        </authorList>
    </citation>
    <scope>NUCLEOTIDE SEQUENCE [LARGE SCALE GENOMIC DNA]</scope>
</reference>
<dbReference type="RefSeq" id="YP_009125409.1">
    <property type="nucleotide sequence ID" value="NC_026597.1"/>
</dbReference>
<dbReference type="SUPFAM" id="SSF47090">
    <property type="entry name" value="PGBD-like"/>
    <property type="match status" value="1"/>
</dbReference>
<feature type="domain" description="Peptidase M15C" evidence="2">
    <location>
        <begin position="69"/>
        <end position="133"/>
    </location>
</feature>
<evidence type="ECO:0000259" key="1">
    <source>
        <dbReference type="Pfam" id="PF01471"/>
    </source>
</evidence>
<organism evidence="3 4">
    <name type="scientific">Mycobacterium phage Sparky</name>
    <dbReference type="NCBI Taxonomy" id="1527493"/>
    <lineage>
        <taxon>Viruses</taxon>
        <taxon>Duplodnaviria</taxon>
        <taxon>Heunggongvirae</taxon>
        <taxon>Uroviricota</taxon>
        <taxon>Caudoviricetes</taxon>
        <taxon>Sparkyvirus</taxon>
        <taxon>Sparkyvirus sparky</taxon>
    </lineage>
</organism>
<dbReference type="OrthoDB" id="6742at10239"/>
<proteinExistence type="predicted"/>
<gene>
    <name evidence="3" type="primary">26</name>
    <name evidence="3" type="ORF">PBI_SPARKY_26</name>
</gene>
<dbReference type="InterPro" id="IPR036366">
    <property type="entry name" value="PGBDSf"/>
</dbReference>
<evidence type="ECO:0000313" key="3">
    <source>
        <dbReference type="EMBL" id="AII28174.1"/>
    </source>
</evidence>